<sequence length="96" mass="10674">MPIYEYLCPQCDVFEAIRPMSAAAESTECPQCRQTARRRMSVPNISRTGSAAFQLIDSTYRSASEPQVVSGALPATGNRKTQRYSSNPLHKKLPRP</sequence>
<evidence type="ECO:0000313" key="3">
    <source>
        <dbReference type="EMBL" id="GAA2173233.1"/>
    </source>
</evidence>
<dbReference type="EMBL" id="BAAAON010000001">
    <property type="protein sequence ID" value="GAA2173233.1"/>
    <property type="molecule type" value="Genomic_DNA"/>
</dbReference>
<protein>
    <recommendedName>
        <fullName evidence="2">Putative regulatory protein FmdB zinc ribbon domain-containing protein</fullName>
    </recommendedName>
</protein>
<dbReference type="InterPro" id="IPR013429">
    <property type="entry name" value="Regulatory_FmdB_Zinc_ribbon"/>
</dbReference>
<evidence type="ECO:0000259" key="2">
    <source>
        <dbReference type="SMART" id="SM00834"/>
    </source>
</evidence>
<accession>A0ABN3AQY9</accession>
<gene>
    <name evidence="3" type="ORF">GCM10009784_06770</name>
</gene>
<evidence type="ECO:0000313" key="4">
    <source>
        <dbReference type="Proteomes" id="UP001500974"/>
    </source>
</evidence>
<keyword evidence="4" id="KW-1185">Reference proteome</keyword>
<feature type="region of interest" description="Disordered" evidence="1">
    <location>
        <begin position="66"/>
        <end position="96"/>
    </location>
</feature>
<dbReference type="Pfam" id="PF09723">
    <property type="entry name" value="Zn_ribbon_8"/>
    <property type="match status" value="1"/>
</dbReference>
<reference evidence="3 4" key="1">
    <citation type="journal article" date="2019" name="Int. J. Syst. Evol. Microbiol.">
        <title>The Global Catalogue of Microorganisms (GCM) 10K type strain sequencing project: providing services to taxonomists for standard genome sequencing and annotation.</title>
        <authorList>
            <consortium name="The Broad Institute Genomics Platform"/>
            <consortium name="The Broad Institute Genome Sequencing Center for Infectious Disease"/>
            <person name="Wu L."/>
            <person name="Ma J."/>
        </authorList>
    </citation>
    <scope>NUCLEOTIDE SEQUENCE [LARGE SCALE GENOMIC DNA]</scope>
    <source>
        <strain evidence="3 4">JCM 14917</strain>
    </source>
</reference>
<organism evidence="3 4">
    <name type="scientific">Arthrobacter parietis</name>
    <dbReference type="NCBI Taxonomy" id="271434"/>
    <lineage>
        <taxon>Bacteria</taxon>
        <taxon>Bacillati</taxon>
        <taxon>Actinomycetota</taxon>
        <taxon>Actinomycetes</taxon>
        <taxon>Micrococcales</taxon>
        <taxon>Micrococcaceae</taxon>
        <taxon>Arthrobacter</taxon>
    </lineage>
</organism>
<name>A0ABN3AQY9_9MICC</name>
<dbReference type="NCBIfam" id="TIGR02605">
    <property type="entry name" value="CxxC_CxxC_SSSS"/>
    <property type="match status" value="1"/>
</dbReference>
<dbReference type="RefSeq" id="WP_346027469.1">
    <property type="nucleotide sequence ID" value="NZ_BAAAON010000001.1"/>
</dbReference>
<dbReference type="SMART" id="SM00834">
    <property type="entry name" value="CxxC_CXXC_SSSS"/>
    <property type="match status" value="1"/>
</dbReference>
<proteinExistence type="predicted"/>
<feature type="domain" description="Putative regulatory protein FmdB zinc ribbon" evidence="2">
    <location>
        <begin position="1"/>
        <end position="41"/>
    </location>
</feature>
<dbReference type="Proteomes" id="UP001500974">
    <property type="component" value="Unassembled WGS sequence"/>
</dbReference>
<comment type="caution">
    <text evidence="3">The sequence shown here is derived from an EMBL/GenBank/DDBJ whole genome shotgun (WGS) entry which is preliminary data.</text>
</comment>
<evidence type="ECO:0000256" key="1">
    <source>
        <dbReference type="SAM" id="MobiDB-lite"/>
    </source>
</evidence>